<evidence type="ECO:0000313" key="2">
    <source>
        <dbReference type="EMBL" id="WVZ98030.1"/>
    </source>
</evidence>
<evidence type="ECO:0000259" key="1">
    <source>
        <dbReference type="Pfam" id="PF12776"/>
    </source>
</evidence>
<dbReference type="InterPro" id="IPR024752">
    <property type="entry name" value="Myb/SANT-like_dom"/>
</dbReference>
<organism evidence="2 3">
    <name type="scientific">Paspalum notatum var. saurae</name>
    <dbReference type="NCBI Taxonomy" id="547442"/>
    <lineage>
        <taxon>Eukaryota</taxon>
        <taxon>Viridiplantae</taxon>
        <taxon>Streptophyta</taxon>
        <taxon>Embryophyta</taxon>
        <taxon>Tracheophyta</taxon>
        <taxon>Spermatophyta</taxon>
        <taxon>Magnoliopsida</taxon>
        <taxon>Liliopsida</taxon>
        <taxon>Poales</taxon>
        <taxon>Poaceae</taxon>
        <taxon>PACMAD clade</taxon>
        <taxon>Panicoideae</taxon>
        <taxon>Andropogonodae</taxon>
        <taxon>Paspaleae</taxon>
        <taxon>Paspalinae</taxon>
        <taxon>Paspalum</taxon>
    </lineage>
</organism>
<proteinExistence type="predicted"/>
<dbReference type="Proteomes" id="UP001341281">
    <property type="component" value="Chromosome 10"/>
</dbReference>
<name>A0AAQ3UXC8_PASNO</name>
<reference evidence="2 3" key="1">
    <citation type="submission" date="2024-02" db="EMBL/GenBank/DDBJ databases">
        <title>High-quality chromosome-scale genome assembly of Pensacola bahiagrass (Paspalum notatum Flugge var. saurae).</title>
        <authorList>
            <person name="Vega J.M."/>
            <person name="Podio M."/>
            <person name="Orjuela J."/>
            <person name="Siena L.A."/>
            <person name="Pessino S.C."/>
            <person name="Combes M.C."/>
            <person name="Mariac C."/>
            <person name="Albertini E."/>
            <person name="Pupilli F."/>
            <person name="Ortiz J.P.A."/>
            <person name="Leblanc O."/>
        </authorList>
    </citation>
    <scope>NUCLEOTIDE SEQUENCE [LARGE SCALE GENOMIC DNA]</scope>
    <source>
        <strain evidence="2">R1</strain>
        <tissue evidence="2">Leaf</tissue>
    </source>
</reference>
<dbReference type="Pfam" id="PF12776">
    <property type="entry name" value="Myb_DNA-bind_3"/>
    <property type="match status" value="1"/>
</dbReference>
<gene>
    <name evidence="2" type="ORF">U9M48_043513</name>
</gene>
<dbReference type="AlphaFoldDB" id="A0AAQ3UXC8"/>
<keyword evidence="3" id="KW-1185">Reference proteome</keyword>
<dbReference type="EMBL" id="CP144754">
    <property type="protein sequence ID" value="WVZ98030.1"/>
    <property type="molecule type" value="Genomic_DNA"/>
</dbReference>
<sequence length="194" mass="22410">MDGGRAGWDDKTTKIFLDLCIDEKNKFNCTNKGLTRQGWHNVYRLFRQQTGRTYDKKQLQNKFNSLKKTYRLWRTLKGKSGPGWDNTTGTITETPEWWAKWIAENSEYKQFLNRGLQHEDDLDTLFGSMISKEGTMLCVGGVGDRTPFSSVHPRLQRYSPFFYGCIGAIDGTHIPVSVMEHVHDDFINRKGFTS</sequence>
<dbReference type="PANTHER" id="PTHR47069">
    <property type="match status" value="1"/>
</dbReference>
<feature type="domain" description="Myb/SANT-like" evidence="1">
    <location>
        <begin position="8"/>
        <end position="100"/>
    </location>
</feature>
<evidence type="ECO:0000313" key="3">
    <source>
        <dbReference type="Proteomes" id="UP001341281"/>
    </source>
</evidence>
<accession>A0AAQ3UXC8</accession>
<dbReference type="PANTHER" id="PTHR47069:SF8">
    <property type="entry name" value="MYB_SANT-LIKE DOMAIN-CONTAINING PROTEIN"/>
    <property type="match status" value="1"/>
</dbReference>
<protein>
    <recommendedName>
        <fullName evidence="1">Myb/SANT-like domain-containing protein</fullName>
    </recommendedName>
</protein>